<keyword evidence="13" id="KW-1185">Reference proteome</keyword>
<dbReference type="PROSITE" id="PS00951">
    <property type="entry name" value="ER_LUMEN_RECEPTOR_1"/>
    <property type="match status" value="1"/>
</dbReference>
<evidence type="ECO:0000256" key="7">
    <source>
        <dbReference type="ARBA" id="ARBA00022927"/>
    </source>
</evidence>
<evidence type="ECO:0000256" key="9">
    <source>
        <dbReference type="ARBA" id="ARBA00023136"/>
    </source>
</evidence>
<dbReference type="InterPro" id="IPR000133">
    <property type="entry name" value="ER_ret_rcpt"/>
</dbReference>
<dbReference type="Proteomes" id="UP000094236">
    <property type="component" value="Unassembled WGS sequence"/>
</dbReference>
<dbReference type="GO" id="GO:0006890">
    <property type="term" value="P:retrograde vesicle-mediated transport, Golgi to endoplasmic reticulum"/>
    <property type="evidence" value="ECO:0007669"/>
    <property type="project" value="EnsemblFungi"/>
</dbReference>
<accession>A0A1E4TNV2</accession>
<evidence type="ECO:0000256" key="8">
    <source>
        <dbReference type="ARBA" id="ARBA00022989"/>
    </source>
</evidence>
<sequence length="214" mass="25247">MNIFRILGDLSHLTSIIILLHTINTNKSTTGISLKTQILYVIVFITRYLDLFTKFISVYNTLMKIFFIISSVYIVYLIQYKYSQKHMVKQDLDNFKVEYLLAGSLLASLIFNYKFTPLEILWSFSLWLESVAILPQLMMLTRTGEADMLTTNYIFCLGLYRAFYIPNWFYRYFAEGHFDKLAVFTGLIQTLLYSDFFYIYYKNVIQARSSKLPV</sequence>
<feature type="transmembrane region" description="Helical" evidence="11">
    <location>
        <begin position="152"/>
        <end position="169"/>
    </location>
</feature>
<evidence type="ECO:0000256" key="2">
    <source>
        <dbReference type="ARBA" id="ARBA00010120"/>
    </source>
</evidence>
<evidence type="ECO:0000256" key="6">
    <source>
        <dbReference type="ARBA" id="ARBA00022892"/>
    </source>
</evidence>
<keyword evidence="6" id="KW-0931">ER-Golgi transport</keyword>
<dbReference type="Pfam" id="PF00810">
    <property type="entry name" value="ER_lumen_recept"/>
    <property type="match status" value="1"/>
</dbReference>
<keyword evidence="5 11" id="KW-0256">Endoplasmic reticulum</keyword>
<evidence type="ECO:0000256" key="3">
    <source>
        <dbReference type="ARBA" id="ARBA00022448"/>
    </source>
</evidence>
<evidence type="ECO:0000313" key="13">
    <source>
        <dbReference type="Proteomes" id="UP000094236"/>
    </source>
</evidence>
<keyword evidence="3 11" id="KW-0813">Transport</keyword>
<dbReference type="AlphaFoldDB" id="A0A1E4TNV2"/>
<dbReference type="GO" id="GO:0005789">
    <property type="term" value="C:endoplasmic reticulum membrane"/>
    <property type="evidence" value="ECO:0007669"/>
    <property type="project" value="UniProtKB-SubCell"/>
</dbReference>
<evidence type="ECO:0000256" key="11">
    <source>
        <dbReference type="RuleBase" id="RU000634"/>
    </source>
</evidence>
<dbReference type="EMBL" id="KV454018">
    <property type="protein sequence ID" value="ODV93445.1"/>
    <property type="molecule type" value="Genomic_DNA"/>
</dbReference>
<proteinExistence type="inferred from homology"/>
<dbReference type="GO" id="GO:0015031">
    <property type="term" value="P:protein transport"/>
    <property type="evidence" value="ECO:0007669"/>
    <property type="project" value="UniProtKB-KW"/>
</dbReference>
<keyword evidence="7 11" id="KW-0653">Protein transport</keyword>
<protein>
    <recommendedName>
        <fullName evidence="11">ER lumen protein-retaining receptor</fullName>
    </recommendedName>
</protein>
<dbReference type="PROSITE" id="PS00952">
    <property type="entry name" value="ER_LUMEN_RECEPTOR_2"/>
    <property type="match status" value="1"/>
</dbReference>
<keyword evidence="10 11" id="KW-0675">Receptor</keyword>
<dbReference type="GO" id="GO:0006621">
    <property type="term" value="P:protein retention in ER lumen"/>
    <property type="evidence" value="ECO:0007669"/>
    <property type="project" value="InterPro"/>
</dbReference>
<evidence type="ECO:0000256" key="5">
    <source>
        <dbReference type="ARBA" id="ARBA00022824"/>
    </source>
</evidence>
<organism evidence="12 13">
    <name type="scientific">Pachysolen tannophilus NRRL Y-2460</name>
    <dbReference type="NCBI Taxonomy" id="669874"/>
    <lineage>
        <taxon>Eukaryota</taxon>
        <taxon>Fungi</taxon>
        <taxon>Dikarya</taxon>
        <taxon>Ascomycota</taxon>
        <taxon>Saccharomycotina</taxon>
        <taxon>Pichiomycetes</taxon>
        <taxon>Pachysolenaceae</taxon>
        <taxon>Pachysolen</taxon>
    </lineage>
</organism>
<dbReference type="PRINTS" id="PR00660">
    <property type="entry name" value="ERLUMENR"/>
</dbReference>
<gene>
    <name evidence="12" type="ORF">PACTADRAFT_77773</name>
</gene>
<dbReference type="PANTHER" id="PTHR10585">
    <property type="entry name" value="ER LUMEN PROTEIN RETAINING RECEPTOR"/>
    <property type="match status" value="1"/>
</dbReference>
<evidence type="ECO:0000256" key="4">
    <source>
        <dbReference type="ARBA" id="ARBA00022692"/>
    </source>
</evidence>
<comment type="caution">
    <text evidence="11">Lacks conserved residue(s) required for the propagation of feature annotation.</text>
</comment>
<keyword evidence="8 11" id="KW-1133">Transmembrane helix</keyword>
<feature type="transmembrane region" description="Helical" evidence="11">
    <location>
        <begin position="62"/>
        <end position="78"/>
    </location>
</feature>
<feature type="transmembrane region" description="Helical" evidence="11">
    <location>
        <begin position="181"/>
        <end position="201"/>
    </location>
</feature>
<name>A0A1E4TNV2_PACTA</name>
<dbReference type="GO" id="GO:0045015">
    <property type="term" value="F:HDEL sequence binding"/>
    <property type="evidence" value="ECO:0007669"/>
    <property type="project" value="EnsemblFungi"/>
</dbReference>
<dbReference type="STRING" id="669874.A0A1E4TNV2"/>
<evidence type="ECO:0000256" key="10">
    <source>
        <dbReference type="ARBA" id="ARBA00023170"/>
    </source>
</evidence>
<reference evidence="13" key="1">
    <citation type="submission" date="2016-05" db="EMBL/GenBank/DDBJ databases">
        <title>Comparative genomics of biotechnologically important yeasts.</title>
        <authorList>
            <consortium name="DOE Joint Genome Institute"/>
            <person name="Riley R."/>
            <person name="Haridas S."/>
            <person name="Wolfe K.H."/>
            <person name="Lopes M.R."/>
            <person name="Hittinger C.T."/>
            <person name="Goker M."/>
            <person name="Salamov A."/>
            <person name="Wisecaver J."/>
            <person name="Long T.M."/>
            <person name="Aerts A.L."/>
            <person name="Barry K."/>
            <person name="Choi C."/>
            <person name="Clum A."/>
            <person name="Coughlan A.Y."/>
            <person name="Deshpande S."/>
            <person name="Douglass A.P."/>
            <person name="Hanson S.J."/>
            <person name="Klenk H.-P."/>
            <person name="Labutti K."/>
            <person name="Lapidus A."/>
            <person name="Lindquist E."/>
            <person name="Lipzen A."/>
            <person name="Meier-Kolthoff J.P."/>
            <person name="Ohm R.A."/>
            <person name="Otillar R.P."/>
            <person name="Pangilinan J."/>
            <person name="Peng Y."/>
            <person name="Rokas A."/>
            <person name="Rosa C.A."/>
            <person name="Scheuner C."/>
            <person name="Sibirny A.A."/>
            <person name="Slot J.C."/>
            <person name="Stielow J.B."/>
            <person name="Sun H."/>
            <person name="Kurtzman C.P."/>
            <person name="Blackwell M."/>
            <person name="Grigoriev I.V."/>
            <person name="Jeffries T.W."/>
        </authorList>
    </citation>
    <scope>NUCLEOTIDE SEQUENCE [LARGE SCALE GENOMIC DNA]</scope>
    <source>
        <strain evidence="13">NRRL Y-2460</strain>
    </source>
</reference>
<evidence type="ECO:0000313" key="12">
    <source>
        <dbReference type="EMBL" id="ODV93445.1"/>
    </source>
</evidence>
<evidence type="ECO:0000256" key="1">
    <source>
        <dbReference type="ARBA" id="ARBA00004477"/>
    </source>
</evidence>
<keyword evidence="4 11" id="KW-0812">Transmembrane</keyword>
<keyword evidence="9 11" id="KW-0472">Membrane</keyword>
<comment type="similarity">
    <text evidence="2 11">Belongs to the ERD2 family.</text>
</comment>
<dbReference type="OrthoDB" id="7694678at2759"/>
<comment type="subcellular location">
    <subcellularLocation>
        <location evidence="1 11">Endoplasmic reticulum membrane</location>
        <topology evidence="1 11">Multi-pass membrane protein</topology>
    </subcellularLocation>
</comment>